<reference evidence="1" key="2">
    <citation type="journal article" date="2015" name="Fish Shellfish Immunol.">
        <title>Early steps in the European eel (Anguilla anguilla)-Vibrio vulnificus interaction in the gills: Role of the RtxA13 toxin.</title>
        <authorList>
            <person name="Callol A."/>
            <person name="Pajuelo D."/>
            <person name="Ebbesson L."/>
            <person name="Teles M."/>
            <person name="MacKenzie S."/>
            <person name="Amaro C."/>
        </authorList>
    </citation>
    <scope>NUCLEOTIDE SEQUENCE</scope>
</reference>
<reference evidence="1" key="1">
    <citation type="submission" date="2014-11" db="EMBL/GenBank/DDBJ databases">
        <authorList>
            <person name="Amaro Gonzalez C."/>
        </authorList>
    </citation>
    <scope>NUCLEOTIDE SEQUENCE</scope>
</reference>
<evidence type="ECO:0000313" key="1">
    <source>
        <dbReference type="EMBL" id="JAH77052.1"/>
    </source>
</evidence>
<proteinExistence type="predicted"/>
<sequence>MCSCAFVCMYSNGTTIHFILVIPGEGEL</sequence>
<dbReference type="AlphaFoldDB" id="A0A0E9VG44"/>
<protein>
    <submittedName>
        <fullName evidence="1">Uncharacterized protein</fullName>
    </submittedName>
</protein>
<dbReference type="EMBL" id="GBXM01031525">
    <property type="protein sequence ID" value="JAH77052.1"/>
    <property type="molecule type" value="Transcribed_RNA"/>
</dbReference>
<name>A0A0E9VG44_ANGAN</name>
<organism evidence="1">
    <name type="scientific">Anguilla anguilla</name>
    <name type="common">European freshwater eel</name>
    <name type="synonym">Muraena anguilla</name>
    <dbReference type="NCBI Taxonomy" id="7936"/>
    <lineage>
        <taxon>Eukaryota</taxon>
        <taxon>Metazoa</taxon>
        <taxon>Chordata</taxon>
        <taxon>Craniata</taxon>
        <taxon>Vertebrata</taxon>
        <taxon>Euteleostomi</taxon>
        <taxon>Actinopterygii</taxon>
        <taxon>Neopterygii</taxon>
        <taxon>Teleostei</taxon>
        <taxon>Anguilliformes</taxon>
        <taxon>Anguillidae</taxon>
        <taxon>Anguilla</taxon>
    </lineage>
</organism>
<accession>A0A0E9VG44</accession>